<dbReference type="STRING" id="1476583.DEIPH_ctg045orf0012"/>
<dbReference type="PANTHER" id="PTHR43391">
    <property type="entry name" value="RETINOL DEHYDROGENASE-RELATED"/>
    <property type="match status" value="1"/>
</dbReference>
<protein>
    <recommendedName>
        <fullName evidence="5">Short-chain dehydrogenase/reductase SDR</fullName>
    </recommendedName>
</protein>
<evidence type="ECO:0000256" key="2">
    <source>
        <dbReference type="ARBA" id="ARBA00023002"/>
    </source>
</evidence>
<dbReference type="EMBL" id="JHAC01000043">
    <property type="protein sequence ID" value="EYB67283.1"/>
    <property type="molecule type" value="Genomic_DNA"/>
</dbReference>
<comment type="similarity">
    <text evidence="1">Belongs to the short-chain dehydrogenases/reductases (SDR) family.</text>
</comment>
<dbReference type="Pfam" id="PF00106">
    <property type="entry name" value="adh_short"/>
    <property type="match status" value="1"/>
</dbReference>
<dbReference type="InterPro" id="IPR002347">
    <property type="entry name" value="SDR_fam"/>
</dbReference>
<dbReference type="eggNOG" id="COG4221">
    <property type="taxonomic scope" value="Bacteria"/>
</dbReference>
<evidence type="ECO:0000313" key="4">
    <source>
        <dbReference type="Proteomes" id="UP000020492"/>
    </source>
</evidence>
<name>A0A016QMH9_9DEIO</name>
<keyword evidence="4" id="KW-1185">Reference proteome</keyword>
<dbReference type="Proteomes" id="UP000020492">
    <property type="component" value="Unassembled WGS sequence"/>
</dbReference>
<proteinExistence type="inferred from homology"/>
<dbReference type="PATRIC" id="fig|1476583.3.peg.2674"/>
<keyword evidence="2" id="KW-0560">Oxidoreductase</keyword>
<dbReference type="PANTHER" id="PTHR43391:SF82">
    <property type="entry name" value="OXIDOREDUCTASE SADH-RELATED"/>
    <property type="match status" value="1"/>
</dbReference>
<dbReference type="InterPro" id="IPR036291">
    <property type="entry name" value="NAD(P)-bd_dom_sf"/>
</dbReference>
<dbReference type="PRINTS" id="PR00081">
    <property type="entry name" value="GDHRDH"/>
</dbReference>
<evidence type="ECO:0000313" key="3">
    <source>
        <dbReference type="EMBL" id="EYB67283.1"/>
    </source>
</evidence>
<evidence type="ECO:0008006" key="5">
    <source>
        <dbReference type="Google" id="ProtNLM"/>
    </source>
</evidence>
<sequence>MVKLKPLAEQVMVLTGASSGIGLTTARMAAKQGVRLVLAARSGNALRQLTQEIVDGGGQAVFAVADVSREEDVERVAELARATYGGFDTWVNNAGVGLYGELMEFSVEDMRRLFDINFWGLVYGSRAAVRDLRERGGALINMGSVTSEQTIPLQSLYSASKEVDIPGLHPLHPLFTHPPTPLSSPLA</sequence>
<evidence type="ECO:0000256" key="1">
    <source>
        <dbReference type="ARBA" id="ARBA00006484"/>
    </source>
</evidence>
<gene>
    <name evidence="3" type="ORF">DEIPH_ctg045orf0012</name>
</gene>
<dbReference type="Gene3D" id="3.40.50.720">
    <property type="entry name" value="NAD(P)-binding Rossmann-like Domain"/>
    <property type="match status" value="1"/>
</dbReference>
<dbReference type="AlphaFoldDB" id="A0A016QMH9"/>
<accession>A0A016QMH9</accession>
<organism evidence="3 4">
    <name type="scientific">Deinococcus phoenicis</name>
    <dbReference type="NCBI Taxonomy" id="1476583"/>
    <lineage>
        <taxon>Bacteria</taxon>
        <taxon>Thermotogati</taxon>
        <taxon>Deinococcota</taxon>
        <taxon>Deinococci</taxon>
        <taxon>Deinococcales</taxon>
        <taxon>Deinococcaceae</taxon>
        <taxon>Deinococcus</taxon>
    </lineage>
</organism>
<dbReference type="GO" id="GO:0016491">
    <property type="term" value="F:oxidoreductase activity"/>
    <property type="evidence" value="ECO:0007669"/>
    <property type="project" value="UniProtKB-KW"/>
</dbReference>
<dbReference type="SUPFAM" id="SSF51735">
    <property type="entry name" value="NAD(P)-binding Rossmann-fold domains"/>
    <property type="match status" value="1"/>
</dbReference>
<comment type="caution">
    <text evidence="3">The sequence shown here is derived from an EMBL/GenBank/DDBJ whole genome shotgun (WGS) entry which is preliminary data.</text>
</comment>
<reference evidence="3 4" key="1">
    <citation type="submission" date="2014-03" db="EMBL/GenBank/DDBJ databases">
        <title>Draft genome sequence of Deinococcus phoenicis 1P10ME.</title>
        <authorList>
            <person name="Stepanov V.G."/>
            <person name="Vaishampayan P."/>
            <person name="Venkateswaran K."/>
            <person name="Fox G.E."/>
        </authorList>
    </citation>
    <scope>NUCLEOTIDE SEQUENCE [LARGE SCALE GENOMIC DNA]</scope>
    <source>
        <strain evidence="3 4">1P10ME</strain>
    </source>
</reference>
<dbReference type="RefSeq" id="WP_235183248.1">
    <property type="nucleotide sequence ID" value="NZ_JHAC01000043.1"/>
</dbReference>